<gene>
    <name evidence="2" type="ORF">FEF09_12170</name>
</gene>
<organism evidence="2 3">
    <name type="scientific">Chitinophaga pinensis</name>
    <dbReference type="NCBI Taxonomy" id="79329"/>
    <lineage>
        <taxon>Bacteria</taxon>
        <taxon>Pseudomonadati</taxon>
        <taxon>Bacteroidota</taxon>
        <taxon>Chitinophagia</taxon>
        <taxon>Chitinophagales</taxon>
        <taxon>Chitinophagaceae</taxon>
        <taxon>Chitinophaga</taxon>
    </lineage>
</organism>
<sequence length="64" mass="7788">MFEKLLFLILSMLASPSFAQDNHLLYKYDTHIQQKIRRVDDLLQKRILRSLNRLIVDEQRMRKS</sequence>
<comment type="caution">
    <text evidence="2">The sequence shown here is derived from an EMBL/GenBank/DDBJ whole genome shotgun (WGS) entry which is preliminary data.</text>
</comment>
<dbReference type="RefSeq" id="WP_146305366.1">
    <property type="nucleotide sequence ID" value="NZ_VOHS01000010.1"/>
</dbReference>
<protein>
    <submittedName>
        <fullName evidence="2">Uncharacterized protein</fullName>
    </submittedName>
</protein>
<evidence type="ECO:0000313" key="2">
    <source>
        <dbReference type="EMBL" id="TWW00100.1"/>
    </source>
</evidence>
<dbReference type="OrthoDB" id="9823628at2"/>
<proteinExistence type="predicted"/>
<keyword evidence="1" id="KW-0732">Signal</keyword>
<accession>A0A5C6LUE1</accession>
<name>A0A5C6LUE1_9BACT</name>
<reference evidence="2 3" key="1">
    <citation type="submission" date="2019-08" db="EMBL/GenBank/DDBJ databases">
        <title>Whole genome sequencing of chitin degrading bacteria Chitinophaga pinensis YS16.</title>
        <authorList>
            <person name="Singh R.P."/>
            <person name="Manchanda G."/>
            <person name="Maurya I.K."/>
            <person name="Joshi N.K."/>
            <person name="Srivastava A.K."/>
        </authorList>
    </citation>
    <scope>NUCLEOTIDE SEQUENCE [LARGE SCALE GENOMIC DNA]</scope>
    <source>
        <strain evidence="2 3">YS-16</strain>
    </source>
</reference>
<keyword evidence="3" id="KW-1185">Reference proteome</keyword>
<feature type="signal peptide" evidence="1">
    <location>
        <begin position="1"/>
        <end position="19"/>
    </location>
</feature>
<evidence type="ECO:0000313" key="3">
    <source>
        <dbReference type="Proteomes" id="UP000318815"/>
    </source>
</evidence>
<evidence type="ECO:0000256" key="1">
    <source>
        <dbReference type="SAM" id="SignalP"/>
    </source>
</evidence>
<dbReference type="EMBL" id="VOHS01000010">
    <property type="protein sequence ID" value="TWW00100.1"/>
    <property type="molecule type" value="Genomic_DNA"/>
</dbReference>
<feature type="chain" id="PRO_5023086968" evidence="1">
    <location>
        <begin position="20"/>
        <end position="64"/>
    </location>
</feature>
<dbReference type="Proteomes" id="UP000318815">
    <property type="component" value="Unassembled WGS sequence"/>
</dbReference>
<dbReference type="AlphaFoldDB" id="A0A5C6LUE1"/>